<evidence type="ECO:0000256" key="10">
    <source>
        <dbReference type="ARBA" id="ARBA00023136"/>
    </source>
</evidence>
<comment type="caution">
    <text evidence="19">The sequence shown here is derived from an EMBL/GenBank/DDBJ whole genome shotgun (WGS) entry which is preliminary data.</text>
</comment>
<keyword evidence="10 15" id="KW-0472">Membrane</keyword>
<dbReference type="PROSITE" id="PS51417">
    <property type="entry name" value="ARF"/>
    <property type="match status" value="1"/>
</dbReference>
<evidence type="ECO:0000256" key="16">
    <source>
        <dbReference type="PIRSR" id="PIRSR606689-1"/>
    </source>
</evidence>
<dbReference type="EMBL" id="QBLH01003970">
    <property type="protein sequence ID" value="TGZ32020.1"/>
    <property type="molecule type" value="Genomic_DNA"/>
</dbReference>
<dbReference type="SMART" id="SM00178">
    <property type="entry name" value="SAR"/>
    <property type="match status" value="1"/>
</dbReference>
<dbReference type="SUPFAM" id="SSF52540">
    <property type="entry name" value="P-loop containing nucleoside triphosphate hydrolases"/>
    <property type="match status" value="1"/>
</dbReference>
<reference evidence="19 20" key="1">
    <citation type="journal article" date="2019" name="Philos. Trans. R. Soc. Lond., B, Biol. Sci.">
        <title>Ant behaviour and brain gene expression of defending hosts depend on the ecological success of the intruding social parasite.</title>
        <authorList>
            <person name="Kaur R."/>
            <person name="Stoldt M."/>
            <person name="Jongepier E."/>
            <person name="Feldmeyer B."/>
            <person name="Menzel F."/>
            <person name="Bornberg-Bauer E."/>
            <person name="Foitzik S."/>
        </authorList>
    </citation>
    <scope>NUCLEOTIDE SEQUENCE [LARGE SCALE GENOMIC DNA]</scope>
    <source>
        <tissue evidence="19">Whole body</tissue>
    </source>
</reference>
<keyword evidence="4 15" id="KW-0813">Transport</keyword>
<dbReference type="STRING" id="300112.A0A4S2JA77"/>
<accession>A0A4S2JA77</accession>
<keyword evidence="7" id="KW-0007">Acetylation</keyword>
<dbReference type="SMART" id="SM00809">
    <property type="entry name" value="Alpha_adaptinC2"/>
    <property type="match status" value="1"/>
</dbReference>
<dbReference type="InterPro" id="IPR008152">
    <property type="entry name" value="Clathrin_a/b/g-adaptin_app_Ig"/>
</dbReference>
<evidence type="ECO:0000256" key="17">
    <source>
        <dbReference type="PIRSR" id="PIRSR606689-2"/>
    </source>
</evidence>
<dbReference type="GO" id="GO:0048731">
    <property type="term" value="P:system development"/>
    <property type="evidence" value="ECO:0007669"/>
    <property type="project" value="UniProtKB-ARBA"/>
</dbReference>
<evidence type="ECO:0000313" key="20">
    <source>
        <dbReference type="Proteomes" id="UP000310200"/>
    </source>
</evidence>
<comment type="subcellular location">
    <subcellularLocation>
        <location evidence="1">Cytoplasmic vesicle membrane</location>
    </subcellularLocation>
    <subcellularLocation>
        <location evidence="12">Endomembrane system</location>
        <topology evidence="12">Peripheral membrane protein</topology>
        <orientation evidence="12">Cytoplasmic side</orientation>
    </subcellularLocation>
    <subcellularLocation>
        <location evidence="2">Golgi apparatus</location>
        <location evidence="2">trans-Golgi network</location>
    </subcellularLocation>
</comment>
<dbReference type="InterPro" id="IPR006689">
    <property type="entry name" value="Small_GTPase_ARF/SAR"/>
</dbReference>
<evidence type="ECO:0000259" key="18">
    <source>
        <dbReference type="PROSITE" id="PS50180"/>
    </source>
</evidence>
<comment type="function">
    <text evidence="13">Trans-Golgi-associated GTPase that regulates protein sorting. Controls the targeting of ARL1 and its effector to the trans-Golgi. Required for the lipidation of chylomicrons in the intestine and required for VLDL lipidation in the liver.</text>
</comment>
<dbReference type="GO" id="GO:0005525">
    <property type="term" value="F:GTP binding"/>
    <property type="evidence" value="ECO:0007669"/>
    <property type="project" value="UniProtKB-KW"/>
</dbReference>
<keyword evidence="17" id="KW-0460">Magnesium</keyword>
<organism evidence="19 20">
    <name type="scientific">Temnothorax longispinosus</name>
    <dbReference type="NCBI Taxonomy" id="300112"/>
    <lineage>
        <taxon>Eukaryota</taxon>
        <taxon>Metazoa</taxon>
        <taxon>Ecdysozoa</taxon>
        <taxon>Arthropoda</taxon>
        <taxon>Hexapoda</taxon>
        <taxon>Insecta</taxon>
        <taxon>Pterygota</taxon>
        <taxon>Neoptera</taxon>
        <taxon>Endopterygota</taxon>
        <taxon>Hymenoptera</taxon>
        <taxon>Apocrita</taxon>
        <taxon>Aculeata</taxon>
        <taxon>Formicoidea</taxon>
        <taxon>Formicidae</taxon>
        <taxon>Myrmicinae</taxon>
        <taxon>Temnothorax</taxon>
    </lineage>
</organism>
<gene>
    <name evidence="19" type="ORF">DBV15_03823</name>
</gene>
<evidence type="ECO:0000256" key="7">
    <source>
        <dbReference type="ARBA" id="ARBA00022990"/>
    </source>
</evidence>
<name>A0A4S2JA77_9HYME</name>
<dbReference type="Pfam" id="PF08477">
    <property type="entry name" value="Roc"/>
    <property type="match status" value="1"/>
</dbReference>
<dbReference type="Gene3D" id="3.40.50.300">
    <property type="entry name" value="P-loop containing nucleotide triphosphate hydrolases"/>
    <property type="match status" value="1"/>
</dbReference>
<evidence type="ECO:0000256" key="5">
    <source>
        <dbReference type="ARBA" id="ARBA00022741"/>
    </source>
</evidence>
<dbReference type="PANTHER" id="PTHR22780">
    <property type="entry name" value="ADAPTIN, ALPHA/GAMMA/EPSILON"/>
    <property type="match status" value="1"/>
</dbReference>
<dbReference type="FunFam" id="3.40.50.300:FF:000509">
    <property type="entry name" value="ADP-ribosylation factor-related protein 1"/>
    <property type="match status" value="1"/>
</dbReference>
<dbReference type="GO" id="GO:0016192">
    <property type="term" value="P:vesicle-mediated transport"/>
    <property type="evidence" value="ECO:0007669"/>
    <property type="project" value="InterPro"/>
</dbReference>
<dbReference type="Proteomes" id="UP000310200">
    <property type="component" value="Unassembled WGS sequence"/>
</dbReference>
<dbReference type="Gene3D" id="1.25.10.10">
    <property type="entry name" value="Leucine-rich Repeat Variant"/>
    <property type="match status" value="1"/>
</dbReference>
<dbReference type="InterPro" id="IPR016024">
    <property type="entry name" value="ARM-type_fold"/>
</dbReference>
<dbReference type="NCBIfam" id="TIGR00231">
    <property type="entry name" value="small_GTP"/>
    <property type="match status" value="1"/>
</dbReference>
<feature type="binding site" evidence="17">
    <location>
        <position position="31"/>
    </location>
    <ligand>
        <name>Mg(2+)</name>
        <dbReference type="ChEBI" id="CHEBI:18420"/>
    </ligand>
</feature>
<keyword evidence="9 16" id="KW-0342">GTP-binding</keyword>
<dbReference type="GO" id="GO:0003924">
    <property type="term" value="F:GTPase activity"/>
    <property type="evidence" value="ECO:0007669"/>
    <property type="project" value="InterPro"/>
</dbReference>
<evidence type="ECO:0000256" key="3">
    <source>
        <dbReference type="ARBA" id="ARBA00006613"/>
    </source>
</evidence>
<evidence type="ECO:0000256" key="12">
    <source>
        <dbReference type="ARBA" id="ARBA00029433"/>
    </source>
</evidence>
<evidence type="ECO:0000256" key="13">
    <source>
        <dbReference type="ARBA" id="ARBA00037377"/>
    </source>
</evidence>
<keyword evidence="20" id="KW-1185">Reference proteome</keyword>
<keyword evidence="8 15" id="KW-0333">Golgi apparatus</keyword>
<keyword evidence="11 15" id="KW-0968">Cytoplasmic vesicle</keyword>
<dbReference type="AlphaFoldDB" id="A0A4S2JA77"/>
<dbReference type="GO" id="GO:0030121">
    <property type="term" value="C:AP-1 adaptor complex"/>
    <property type="evidence" value="ECO:0007669"/>
    <property type="project" value="InterPro"/>
</dbReference>
<dbReference type="InterPro" id="IPR008153">
    <property type="entry name" value="GAE_dom"/>
</dbReference>
<dbReference type="InterPro" id="IPR050840">
    <property type="entry name" value="Adaptor_Complx_Large_Subunit"/>
</dbReference>
<evidence type="ECO:0000256" key="15">
    <source>
        <dbReference type="PIRNR" id="PIRNR037094"/>
    </source>
</evidence>
<dbReference type="SUPFAM" id="SSF48371">
    <property type="entry name" value="ARM repeat"/>
    <property type="match status" value="1"/>
</dbReference>
<protein>
    <recommendedName>
        <fullName evidence="15">AP-1 complex subunit gamma</fullName>
    </recommendedName>
</protein>
<dbReference type="InterPro" id="IPR027417">
    <property type="entry name" value="P-loop_NTPase"/>
</dbReference>
<dbReference type="GO" id="GO:0046872">
    <property type="term" value="F:metal ion binding"/>
    <property type="evidence" value="ECO:0007669"/>
    <property type="project" value="UniProtKB-KW"/>
</dbReference>
<dbReference type="InterPro" id="IPR013041">
    <property type="entry name" value="Clathrin_app_Ig-like_sf"/>
</dbReference>
<proteinExistence type="inferred from homology"/>
<evidence type="ECO:0000256" key="4">
    <source>
        <dbReference type="ARBA" id="ARBA00022448"/>
    </source>
</evidence>
<dbReference type="SMART" id="SM00177">
    <property type="entry name" value="ARF"/>
    <property type="match status" value="1"/>
</dbReference>
<evidence type="ECO:0000256" key="9">
    <source>
        <dbReference type="ARBA" id="ARBA00023134"/>
    </source>
</evidence>
<dbReference type="Pfam" id="PF01602">
    <property type="entry name" value="Adaptin_N"/>
    <property type="match status" value="1"/>
</dbReference>
<evidence type="ECO:0000256" key="11">
    <source>
        <dbReference type="ARBA" id="ARBA00023329"/>
    </source>
</evidence>
<feature type="binding site" evidence="17">
    <location>
        <position position="56"/>
    </location>
    <ligand>
        <name>Mg(2+)</name>
        <dbReference type="ChEBI" id="CHEBI:18420"/>
    </ligand>
</feature>
<keyword evidence="6 15" id="KW-0653">Protein transport</keyword>
<evidence type="ECO:0000256" key="8">
    <source>
        <dbReference type="ARBA" id="ARBA00023034"/>
    </source>
</evidence>
<dbReference type="InterPro" id="IPR005225">
    <property type="entry name" value="Small_GTP-bd"/>
</dbReference>
<feature type="binding site" evidence="16">
    <location>
        <begin position="134"/>
        <end position="137"/>
    </location>
    <ligand>
        <name>GTP</name>
        <dbReference type="ChEBI" id="CHEBI:37565"/>
    </ligand>
</feature>
<keyword evidence="5 16" id="KW-0547">Nucleotide-binding</keyword>
<dbReference type="SUPFAM" id="SSF49348">
    <property type="entry name" value="Clathrin adaptor appendage domain"/>
    <property type="match status" value="1"/>
</dbReference>
<feature type="binding site" evidence="16">
    <location>
        <begin position="24"/>
        <end position="31"/>
    </location>
    <ligand>
        <name>GTP</name>
        <dbReference type="ChEBI" id="CHEBI:37565"/>
    </ligand>
</feature>
<evidence type="ECO:0000256" key="14">
    <source>
        <dbReference type="ARBA" id="ARBA00038765"/>
    </source>
</evidence>
<dbReference type="GO" id="GO:0006886">
    <property type="term" value="P:intracellular protein transport"/>
    <property type="evidence" value="ECO:0007669"/>
    <property type="project" value="UniProtKB-UniRule"/>
</dbReference>
<feature type="domain" description="GAE" evidence="18">
    <location>
        <begin position="780"/>
        <end position="893"/>
    </location>
</feature>
<dbReference type="Pfam" id="PF02883">
    <property type="entry name" value="Alpha_adaptinC2"/>
    <property type="match status" value="1"/>
</dbReference>
<comment type="subunit">
    <text evidence="14">Interacts with SYS1.</text>
</comment>
<dbReference type="CDD" id="cd04160">
    <property type="entry name" value="Arfrp1"/>
    <property type="match status" value="1"/>
</dbReference>
<dbReference type="PROSITE" id="PS50180">
    <property type="entry name" value="GAE"/>
    <property type="match status" value="1"/>
</dbReference>
<dbReference type="InterPro" id="IPR002553">
    <property type="entry name" value="Clathrin/coatomer_adapt-like_N"/>
</dbReference>
<dbReference type="InterPro" id="IPR011989">
    <property type="entry name" value="ARM-like"/>
</dbReference>
<dbReference type="InterPro" id="IPR017107">
    <property type="entry name" value="AP1_complex_gsu"/>
</dbReference>
<dbReference type="PIRSF" id="PIRSF037094">
    <property type="entry name" value="AP1_complex_gamma"/>
    <property type="match status" value="1"/>
</dbReference>
<evidence type="ECO:0000256" key="2">
    <source>
        <dbReference type="ARBA" id="ARBA00004601"/>
    </source>
</evidence>
<sequence length="898" mass="99947">MYTLLHGLYKYLMQKDEYFILILGLDNAGKTTYLEAAKTKFTKNYKGMNPSKITTTVGLNIGKIDIAGVSFNFWDLGGQEELQSLWDKYYAESHAVIYIVDSSDRDRIPDSKETFDKVISSEHLTGVPLLVLANKQDVPDCMGVREVKPIFNQSAHLIGRRDCMVMPVSALNGDLNSSTQFVIGLALCTLGAIASPEMARDLASEVERLMKSPNAYIRKKAALCAFRIIRRVPELMEMFLPATRSLITEKNHGVLITGVTLITEMCENSVDTLNHFKKIVPNLVRILKNLILAGYSPEHDVSGVSDPFLQVKILRLLRILGRNDVDTSEAMNDILAQVATNTETTKNVGNTILYETVLSIMDIKSESGLRVLAVNILGRFLLNNDKNIRYVALNTLLKTVYMDTSAVQRHRSTILECLKDPDVSIRRRAMELSFALVNTNNIRNMMKELLLFLERADPEFKAQCSSNIVMSAERFAPNKRWHLETLFKVLVAAGNYVRDDVVACTIQLISETQPQQGYAVGALWRALEKDTSDKQPLAQVATWCIGEYGDLLLYGPPSEDAETPVNLTEDEIIDVYQRLLWSPQNTVVTKQYTLLSLTKLSTRFQKGHEKIRQIIDTFGSNLHIELQQRGIEFSQLFRKYDHLRPALLERMPPMETARPQANGIIGLVNGEPEPEDEKSTILESATTTSDSSALLDLLGTTDVGVTMPAATTNKNSSPSSTTAHNNDLLDLLGSLDLNTPTPVAPTLPLQPQSPSTPMFSPTNNSNFLVDGLLNTPSVQNELPNMMIFDKSGLKITFKLERPPDIPDLLVINMLAQNSGSTILTDFLFQAAVPRTFQLQMLSPSSTVIPPSGQVTQVLRVTNMNRASLRMRLRISYTGPTGPVLEQTEVNNFPVSTSQ</sequence>
<comment type="similarity">
    <text evidence="3 15">Belongs to the adaptor complexes large subunit family.</text>
</comment>
<dbReference type="FunFam" id="1.25.10.10:FF:000030">
    <property type="entry name" value="AP-1 complex subunit gamma"/>
    <property type="match status" value="1"/>
</dbReference>
<dbReference type="Gene3D" id="2.60.40.1230">
    <property type="match status" value="1"/>
</dbReference>
<evidence type="ECO:0000256" key="6">
    <source>
        <dbReference type="ARBA" id="ARBA00022927"/>
    </source>
</evidence>
<feature type="binding site" evidence="16">
    <location>
        <position position="78"/>
    </location>
    <ligand>
        <name>GTP</name>
        <dbReference type="ChEBI" id="CHEBI:37565"/>
    </ligand>
</feature>
<keyword evidence="17" id="KW-0479">Metal-binding</keyword>
<evidence type="ECO:0000256" key="1">
    <source>
        <dbReference type="ARBA" id="ARBA00004156"/>
    </source>
</evidence>
<evidence type="ECO:0000313" key="19">
    <source>
        <dbReference type="EMBL" id="TGZ32020.1"/>
    </source>
</evidence>